<dbReference type="GO" id="GO:0005829">
    <property type="term" value="C:cytosol"/>
    <property type="evidence" value="ECO:0007669"/>
    <property type="project" value="TreeGrafter"/>
</dbReference>
<dbReference type="InterPro" id="IPR002364">
    <property type="entry name" value="Quin_OxRdtase/zeta-crystal_CS"/>
</dbReference>
<organism evidence="4 5">
    <name type="scientific">Thiomonas bhubaneswarensis</name>
    <dbReference type="NCBI Taxonomy" id="339866"/>
    <lineage>
        <taxon>Bacteria</taxon>
        <taxon>Pseudomonadati</taxon>
        <taxon>Pseudomonadota</taxon>
        <taxon>Betaproteobacteria</taxon>
        <taxon>Burkholderiales</taxon>
        <taxon>Thiomonas</taxon>
    </lineage>
</organism>
<dbReference type="Proteomes" id="UP000183649">
    <property type="component" value="Unassembled WGS sequence"/>
</dbReference>
<dbReference type="Gene3D" id="3.40.50.720">
    <property type="entry name" value="NAD(P)-binding Rossmann-like Domain"/>
    <property type="match status" value="1"/>
</dbReference>
<evidence type="ECO:0000256" key="1">
    <source>
        <dbReference type="ARBA" id="ARBA00022857"/>
    </source>
</evidence>
<dbReference type="EMBL" id="CYHF01000002">
    <property type="protein sequence ID" value="CUA94418.1"/>
    <property type="molecule type" value="Genomic_DNA"/>
</dbReference>
<gene>
    <name evidence="4" type="ORF">Ga0061069_10280</name>
</gene>
<dbReference type="GO" id="GO:0003960">
    <property type="term" value="F:quinone reductase (NADPH) activity"/>
    <property type="evidence" value="ECO:0007669"/>
    <property type="project" value="InterPro"/>
</dbReference>
<dbReference type="SUPFAM" id="SSF51735">
    <property type="entry name" value="NAD(P)-binding Rossmann-fold domains"/>
    <property type="match status" value="1"/>
</dbReference>
<dbReference type="STRING" id="339866.GCA_001418255_00604"/>
<dbReference type="Pfam" id="PF08240">
    <property type="entry name" value="ADH_N"/>
    <property type="match status" value="1"/>
</dbReference>
<dbReference type="NCBIfam" id="NF008024">
    <property type="entry name" value="PRK10754.1"/>
    <property type="match status" value="1"/>
</dbReference>
<dbReference type="OrthoDB" id="9805883at2"/>
<dbReference type="GO" id="GO:0070402">
    <property type="term" value="F:NADPH binding"/>
    <property type="evidence" value="ECO:0007669"/>
    <property type="project" value="TreeGrafter"/>
</dbReference>
<dbReference type="GO" id="GO:0008270">
    <property type="term" value="F:zinc ion binding"/>
    <property type="evidence" value="ECO:0007669"/>
    <property type="project" value="InterPro"/>
</dbReference>
<dbReference type="InterPro" id="IPR013154">
    <property type="entry name" value="ADH-like_N"/>
</dbReference>
<dbReference type="SUPFAM" id="SSF50129">
    <property type="entry name" value="GroES-like"/>
    <property type="match status" value="1"/>
</dbReference>
<dbReference type="AlphaFoldDB" id="A0A0K6HUF8"/>
<reference evidence="5" key="1">
    <citation type="submission" date="2015-08" db="EMBL/GenBank/DDBJ databases">
        <authorList>
            <person name="Varghese N."/>
        </authorList>
    </citation>
    <scope>NUCLEOTIDE SEQUENCE [LARGE SCALE GENOMIC DNA]</scope>
    <source>
        <strain evidence="5">DSM 18181</strain>
    </source>
</reference>
<dbReference type="PANTHER" id="PTHR48106:SF13">
    <property type="entry name" value="QUINONE OXIDOREDUCTASE-RELATED"/>
    <property type="match status" value="1"/>
</dbReference>
<dbReference type="InterPro" id="IPR013149">
    <property type="entry name" value="ADH-like_C"/>
</dbReference>
<dbReference type="PANTHER" id="PTHR48106">
    <property type="entry name" value="QUINONE OXIDOREDUCTASE PIG3-RELATED"/>
    <property type="match status" value="1"/>
</dbReference>
<dbReference type="GO" id="GO:0035925">
    <property type="term" value="F:mRNA 3'-UTR AU-rich region binding"/>
    <property type="evidence" value="ECO:0007669"/>
    <property type="project" value="TreeGrafter"/>
</dbReference>
<proteinExistence type="predicted"/>
<evidence type="ECO:0000259" key="3">
    <source>
        <dbReference type="SMART" id="SM00829"/>
    </source>
</evidence>
<protein>
    <submittedName>
        <fullName evidence="4">NADPH:quinone reductase or related Zn-dependent oxidoreductase</fullName>
    </submittedName>
</protein>
<keyword evidence="2" id="KW-0560">Oxidoreductase</keyword>
<dbReference type="InterPro" id="IPR036291">
    <property type="entry name" value="NAD(P)-bd_dom_sf"/>
</dbReference>
<name>A0A0K6HUF8_9BURK</name>
<evidence type="ECO:0000313" key="5">
    <source>
        <dbReference type="Proteomes" id="UP000183649"/>
    </source>
</evidence>
<dbReference type="RefSeq" id="WP_055449556.1">
    <property type="nucleotide sequence ID" value="NZ_CYHF01000002.1"/>
</dbReference>
<sequence length="326" mass="34398">MTTTHAIRFEQFGGPEVLQWREVELPAPGPGQVLLRQEAIGLNFIDVYHRTGLYPQPLPGSLGGEAVGVVEAVGPGVSEVAVGDRVGYCTGTPGAYAQRRIVPVAPLIKLPDDIAFEVAAASMLKGLTAYYLLHRTRALQAGDVALFHAAAGGVGLIAGQMARAMGVTLIGTAGSAQKCALALENGYAHAIDYVHDDFVARVKDLTAGRGVPVVYDSVGRETWERSLACLQPFGLMVSFGNASGAVPPIKLTDLAAAGSLYVTRPTLGTHMADPAVKQQMADALFALIRSGKVQIHINQRYPLADADQAHRDLEARKTVGSTVLLP</sequence>
<dbReference type="Pfam" id="PF00107">
    <property type="entry name" value="ADH_zinc_N"/>
    <property type="match status" value="1"/>
</dbReference>
<dbReference type="SMART" id="SM00829">
    <property type="entry name" value="PKS_ER"/>
    <property type="match status" value="1"/>
</dbReference>
<keyword evidence="1" id="KW-0521">NADP</keyword>
<dbReference type="CDD" id="cd05286">
    <property type="entry name" value="QOR2"/>
    <property type="match status" value="1"/>
</dbReference>
<dbReference type="InterPro" id="IPR011032">
    <property type="entry name" value="GroES-like_sf"/>
</dbReference>
<feature type="domain" description="Enoyl reductase (ER)" evidence="3">
    <location>
        <begin position="13"/>
        <end position="324"/>
    </location>
</feature>
<evidence type="ECO:0000313" key="4">
    <source>
        <dbReference type="EMBL" id="CUA94418.1"/>
    </source>
</evidence>
<evidence type="ECO:0000256" key="2">
    <source>
        <dbReference type="ARBA" id="ARBA00023002"/>
    </source>
</evidence>
<dbReference type="PROSITE" id="PS01162">
    <property type="entry name" value="QOR_ZETA_CRYSTAL"/>
    <property type="match status" value="1"/>
</dbReference>
<dbReference type="InterPro" id="IPR020843">
    <property type="entry name" value="ER"/>
</dbReference>
<dbReference type="Gene3D" id="3.90.180.10">
    <property type="entry name" value="Medium-chain alcohol dehydrogenases, catalytic domain"/>
    <property type="match status" value="1"/>
</dbReference>
<dbReference type="InterPro" id="IPR047618">
    <property type="entry name" value="QOR-like"/>
</dbReference>
<dbReference type="FunFam" id="3.40.50.720:FF:000053">
    <property type="entry name" value="Quinone oxidoreductase 1"/>
    <property type="match status" value="1"/>
</dbReference>
<accession>A0A0K6HUF8</accession>
<keyword evidence="5" id="KW-1185">Reference proteome</keyword>